<proteinExistence type="predicted"/>
<keyword evidence="6" id="KW-1185">Reference proteome</keyword>
<feature type="domain" description="Fibronectin type-III" evidence="4">
    <location>
        <begin position="9"/>
        <end position="112"/>
    </location>
</feature>
<accession>A0A9W6SLU6</accession>
<keyword evidence="2" id="KW-0624">Polysaccharide degradation</keyword>
<name>A0A9W6SLU6_9ACTN</name>
<protein>
    <recommendedName>
        <fullName evidence="4">Fibronectin type-III domain-containing protein</fullName>
    </recommendedName>
</protein>
<dbReference type="GO" id="GO:0016798">
    <property type="term" value="F:hydrolase activity, acting on glycosyl bonds"/>
    <property type="evidence" value="ECO:0007669"/>
    <property type="project" value="UniProtKB-KW"/>
</dbReference>
<feature type="region of interest" description="Disordered" evidence="3">
    <location>
        <begin position="1000"/>
        <end position="1035"/>
    </location>
</feature>
<evidence type="ECO:0000259" key="4">
    <source>
        <dbReference type="PROSITE" id="PS50853"/>
    </source>
</evidence>
<dbReference type="CDD" id="cd00063">
    <property type="entry name" value="FN3"/>
    <property type="match status" value="1"/>
</dbReference>
<dbReference type="InterPro" id="IPR013783">
    <property type="entry name" value="Ig-like_fold"/>
</dbReference>
<feature type="region of interest" description="Disordered" evidence="3">
    <location>
        <begin position="703"/>
        <end position="725"/>
    </location>
</feature>
<keyword evidence="1" id="KW-0378">Hydrolase</keyword>
<feature type="compositionally biased region" description="Basic and acidic residues" evidence="3">
    <location>
        <begin position="712"/>
        <end position="725"/>
    </location>
</feature>
<dbReference type="SMART" id="SM00060">
    <property type="entry name" value="FN3"/>
    <property type="match status" value="1"/>
</dbReference>
<evidence type="ECO:0000313" key="5">
    <source>
        <dbReference type="EMBL" id="GLZ78618.1"/>
    </source>
</evidence>
<keyword evidence="1" id="KW-0326">Glycosidase</keyword>
<evidence type="ECO:0000256" key="1">
    <source>
        <dbReference type="ARBA" id="ARBA00023295"/>
    </source>
</evidence>
<organism evidence="5 6">
    <name type="scientific">Actinorhabdospora filicis</name>
    <dbReference type="NCBI Taxonomy" id="1785913"/>
    <lineage>
        <taxon>Bacteria</taxon>
        <taxon>Bacillati</taxon>
        <taxon>Actinomycetota</taxon>
        <taxon>Actinomycetes</taxon>
        <taxon>Micromonosporales</taxon>
        <taxon>Micromonosporaceae</taxon>
        <taxon>Actinorhabdospora</taxon>
    </lineage>
</organism>
<evidence type="ECO:0000256" key="2">
    <source>
        <dbReference type="ARBA" id="ARBA00023326"/>
    </source>
</evidence>
<comment type="caution">
    <text evidence="5">The sequence shown here is derived from an EMBL/GenBank/DDBJ whole genome shotgun (WGS) entry which is preliminary data.</text>
</comment>
<dbReference type="AlphaFoldDB" id="A0A9W6SLU6"/>
<evidence type="ECO:0000256" key="3">
    <source>
        <dbReference type="SAM" id="MobiDB-lite"/>
    </source>
</evidence>
<dbReference type="Pfam" id="PF09684">
    <property type="entry name" value="Tail_P2_I"/>
    <property type="match status" value="1"/>
</dbReference>
<dbReference type="Gene3D" id="2.60.40.10">
    <property type="entry name" value="Immunoglobulins"/>
    <property type="match status" value="1"/>
</dbReference>
<evidence type="ECO:0000313" key="6">
    <source>
        <dbReference type="Proteomes" id="UP001165079"/>
    </source>
</evidence>
<dbReference type="Proteomes" id="UP001165079">
    <property type="component" value="Unassembled WGS sequence"/>
</dbReference>
<keyword evidence="2" id="KW-0119">Carbohydrate metabolism</keyword>
<dbReference type="EMBL" id="BSTX01000002">
    <property type="protein sequence ID" value="GLZ78618.1"/>
    <property type="molecule type" value="Genomic_DNA"/>
</dbReference>
<sequence>MTTGTISRAPTGARAVSDPLGRAVRLTWVNPPVTAFGGAFLVGTRVVRRERSHPTGPDDGIAVLTGDTVTESYVDEGLTPGTRYYYTVFAFDGTGYHAADGSSAAALATADHGLAERLYAMLPAVHQRDDLALRADEIAALAPQIQETLRSLPPELRGRGQLRRFLTAVAAPLALARSTAEALRDLHDIDRVPPEYLPLLAAFIDWRTDRTLPVYAQRNEVRAAPALYRTVGTVPNLRGIVTRYTGWQIRVAEYAQHLARSNQPAQANVFALRETAAGWRAATDAADLLGFAPPNTGDGLASVTGTLAGPFPLAPGQEFTVATDAGGPVTARFAATDAVALGAATAVEVAAVVNRVHPDVTATALPNGRLRLDAHEGTLRVEPAETSLVSLDGAPRGRLSPVAVTGGFHLFHAVSDPLAPVRDRAARRAAAGTGFARAIVTGEALVPAPAVTAPPFLPPSPQGTVCVKSYRGGQWGGSAVAFPGGEPAAAALPPAGPGLPGRVLLAWVDRPGFGDARVMSAIGTPGTATPPALTGVRSGPFPIPHGSWLVLADATGRRRGVQFARDDFADPAAPMLGEVIAVINLRAGGITTASAAPGGALRLTGASIGTDASLTVDLARSGAATALGFGPNNATASGDWGDVFTWTPAQPVPVLSAGNYADLAAVADGTGVQLAYATRDALTWRVRTLRFDGAAWGGDELLSQAYPDGQPEADKRYLSSREPSLGRDPDGRLWAVWARQGAHTGGDWRLRARSKPSGGAWSAEAAVTTTGGVAGDREPGVLTRPGLPPLVYFRTDRTGGADLWSVAVGGAATEVTAGGPADTWPAPVTAGGATWLLHRSDRSTPHAAAGRVAVPDTGTITRYAGTTSVVLGDIDRLRRLGTWDDLVAYTSHRPAGDLDDPLRDDELYTRGTVGLYLTQAVSGLLDESMAERLRAVLRRFLPVNTRAVVRLAPRAEVEYVYTAAADLLDPVEDKHPDIEHQATAETVAVNLPGWGILGSAVPSTPPPADPTATGVSADPAHPLSMRWRTHHQPPQ</sequence>
<dbReference type="GO" id="GO:0000272">
    <property type="term" value="P:polysaccharide catabolic process"/>
    <property type="evidence" value="ECO:0007669"/>
    <property type="project" value="UniProtKB-KW"/>
</dbReference>
<dbReference type="SUPFAM" id="SSF49265">
    <property type="entry name" value="Fibronectin type III"/>
    <property type="match status" value="1"/>
</dbReference>
<gene>
    <name evidence="5" type="ORF">Afil01_34250</name>
</gene>
<dbReference type="InterPro" id="IPR036116">
    <property type="entry name" value="FN3_sf"/>
</dbReference>
<dbReference type="RefSeq" id="WP_285663768.1">
    <property type="nucleotide sequence ID" value="NZ_BSTX01000002.1"/>
</dbReference>
<dbReference type="InterPro" id="IPR003961">
    <property type="entry name" value="FN3_dom"/>
</dbReference>
<dbReference type="InterPro" id="IPR006521">
    <property type="entry name" value="Tail_protein_I"/>
</dbReference>
<dbReference type="PROSITE" id="PS50853">
    <property type="entry name" value="FN3"/>
    <property type="match status" value="1"/>
</dbReference>
<reference evidence="5" key="1">
    <citation type="submission" date="2023-03" db="EMBL/GenBank/DDBJ databases">
        <title>Actinorhabdospora filicis NBRC 111898.</title>
        <authorList>
            <person name="Ichikawa N."/>
            <person name="Sato H."/>
            <person name="Tonouchi N."/>
        </authorList>
    </citation>
    <scope>NUCLEOTIDE SEQUENCE</scope>
    <source>
        <strain evidence="5">NBRC 111898</strain>
    </source>
</reference>